<dbReference type="AlphaFoldDB" id="A0A7J0FX68"/>
<evidence type="ECO:0000313" key="3">
    <source>
        <dbReference type="Proteomes" id="UP000585474"/>
    </source>
</evidence>
<dbReference type="OrthoDB" id="1741137at2759"/>
<dbReference type="Proteomes" id="UP000585474">
    <property type="component" value="Unassembled WGS sequence"/>
</dbReference>
<gene>
    <name evidence="2" type="ORF">Acr_15g0018910</name>
</gene>
<evidence type="ECO:0000256" key="1">
    <source>
        <dbReference type="SAM" id="MobiDB-lite"/>
    </source>
</evidence>
<feature type="compositionally biased region" description="Basic and acidic residues" evidence="1">
    <location>
        <begin position="113"/>
        <end position="134"/>
    </location>
</feature>
<reference evidence="2 3" key="1">
    <citation type="submission" date="2019-07" db="EMBL/GenBank/DDBJ databases">
        <title>De Novo Assembly of kiwifruit Actinidia rufa.</title>
        <authorList>
            <person name="Sugita-Konishi S."/>
            <person name="Sato K."/>
            <person name="Mori E."/>
            <person name="Abe Y."/>
            <person name="Kisaki G."/>
            <person name="Hamano K."/>
            <person name="Suezawa K."/>
            <person name="Otani M."/>
            <person name="Fukuda T."/>
            <person name="Manabe T."/>
            <person name="Gomi K."/>
            <person name="Tabuchi M."/>
            <person name="Akimitsu K."/>
            <person name="Kataoka I."/>
        </authorList>
    </citation>
    <scope>NUCLEOTIDE SEQUENCE [LARGE SCALE GENOMIC DNA]</scope>
    <source>
        <strain evidence="3">cv. Fuchu</strain>
    </source>
</reference>
<keyword evidence="3" id="KW-1185">Reference proteome</keyword>
<protein>
    <submittedName>
        <fullName evidence="2">Uncharacterized protein</fullName>
    </submittedName>
</protein>
<comment type="caution">
    <text evidence="2">The sequence shown here is derived from an EMBL/GenBank/DDBJ whole genome shotgun (WGS) entry which is preliminary data.</text>
</comment>
<proteinExistence type="predicted"/>
<evidence type="ECO:0000313" key="2">
    <source>
        <dbReference type="EMBL" id="GFZ03283.1"/>
    </source>
</evidence>
<accession>A0A7J0FX68</accession>
<organism evidence="2 3">
    <name type="scientific">Actinidia rufa</name>
    <dbReference type="NCBI Taxonomy" id="165716"/>
    <lineage>
        <taxon>Eukaryota</taxon>
        <taxon>Viridiplantae</taxon>
        <taxon>Streptophyta</taxon>
        <taxon>Embryophyta</taxon>
        <taxon>Tracheophyta</taxon>
        <taxon>Spermatophyta</taxon>
        <taxon>Magnoliopsida</taxon>
        <taxon>eudicotyledons</taxon>
        <taxon>Gunneridae</taxon>
        <taxon>Pentapetalae</taxon>
        <taxon>asterids</taxon>
        <taxon>Ericales</taxon>
        <taxon>Actinidiaceae</taxon>
        <taxon>Actinidia</taxon>
    </lineage>
</organism>
<feature type="region of interest" description="Disordered" evidence="1">
    <location>
        <begin position="113"/>
        <end position="141"/>
    </location>
</feature>
<name>A0A7J0FX68_9ERIC</name>
<sequence length="166" mass="18018">MLDDVMTLSGAPKERLNDVELKILLVKKVVANSAHGPDVSHKIRVPEPKSSGSIWSAKELENFLWNMGAVFPGIGPQLKLRRLGVKDLSSTLAAADGLLDYKLGNLSTLEFKENKSGEKNEKDSGSKFKPKANDSHSSYRLASALKPDGKDITVACLGKMADVQKQ</sequence>
<dbReference type="EMBL" id="BJWL01000015">
    <property type="protein sequence ID" value="GFZ03283.1"/>
    <property type="molecule type" value="Genomic_DNA"/>
</dbReference>